<accession>A0ABS4MES9</accession>
<dbReference type="EMBL" id="JAGGLU010000007">
    <property type="protein sequence ID" value="MBP2058194.1"/>
    <property type="molecule type" value="Genomic_DNA"/>
</dbReference>
<organism evidence="2 3">
    <name type="scientific">Lactobacillus colini</name>
    <dbReference type="NCBI Taxonomy" id="1819254"/>
    <lineage>
        <taxon>Bacteria</taxon>
        <taxon>Bacillati</taxon>
        <taxon>Bacillota</taxon>
        <taxon>Bacilli</taxon>
        <taxon>Lactobacillales</taxon>
        <taxon>Lactobacillaceae</taxon>
        <taxon>Lactobacillus</taxon>
    </lineage>
</organism>
<keyword evidence="1" id="KW-0472">Membrane</keyword>
<feature type="transmembrane region" description="Helical" evidence="1">
    <location>
        <begin position="29"/>
        <end position="50"/>
    </location>
</feature>
<evidence type="ECO:0000256" key="1">
    <source>
        <dbReference type="SAM" id="Phobius"/>
    </source>
</evidence>
<sequence>MNNWITLGIGFMLSSTGFLYKKKTGHYDWLYLILGIVIIFIGIGQLLGLVKLT</sequence>
<keyword evidence="1" id="KW-0812">Transmembrane</keyword>
<name>A0ABS4MES9_9LACO</name>
<protein>
    <submittedName>
        <fullName evidence="2">Uncharacterized protein</fullName>
    </submittedName>
</protein>
<gene>
    <name evidence="2" type="ORF">J2Z60_001371</name>
</gene>
<evidence type="ECO:0000313" key="2">
    <source>
        <dbReference type="EMBL" id="MBP2058194.1"/>
    </source>
</evidence>
<reference evidence="2 3" key="1">
    <citation type="submission" date="2021-03" db="EMBL/GenBank/DDBJ databases">
        <title>Genomic Encyclopedia of Type Strains, Phase IV (KMG-IV): sequencing the most valuable type-strain genomes for metagenomic binning, comparative biology and taxonomic classification.</title>
        <authorList>
            <person name="Goeker M."/>
        </authorList>
    </citation>
    <scope>NUCLEOTIDE SEQUENCE [LARGE SCALE GENOMIC DNA]</scope>
    <source>
        <strain evidence="2 3">DSM 101872</strain>
    </source>
</reference>
<keyword evidence="3" id="KW-1185">Reference proteome</keyword>
<proteinExistence type="predicted"/>
<evidence type="ECO:0000313" key="3">
    <source>
        <dbReference type="Proteomes" id="UP001519292"/>
    </source>
</evidence>
<dbReference type="RefSeq" id="WP_209686939.1">
    <property type="nucleotide sequence ID" value="NZ_JAGGLU010000007.1"/>
</dbReference>
<comment type="caution">
    <text evidence="2">The sequence shown here is derived from an EMBL/GenBank/DDBJ whole genome shotgun (WGS) entry which is preliminary data.</text>
</comment>
<keyword evidence="1" id="KW-1133">Transmembrane helix</keyword>
<dbReference type="Proteomes" id="UP001519292">
    <property type="component" value="Unassembled WGS sequence"/>
</dbReference>